<feature type="transmembrane region" description="Helical" evidence="1">
    <location>
        <begin position="12"/>
        <end position="36"/>
    </location>
</feature>
<evidence type="ECO:0000259" key="4">
    <source>
        <dbReference type="Pfam" id="PF14331"/>
    </source>
</evidence>
<proteinExistence type="predicted"/>
<name>A0A512DU98_9PROT</name>
<evidence type="ECO:0000259" key="5">
    <source>
        <dbReference type="Pfam" id="PF21070"/>
    </source>
</evidence>
<dbReference type="Proteomes" id="UP000321523">
    <property type="component" value="Unassembled WGS sequence"/>
</dbReference>
<dbReference type="InterPro" id="IPR017731">
    <property type="entry name" value="TssM1-like"/>
</dbReference>
<dbReference type="InterPro" id="IPR048677">
    <property type="entry name" value="TssM1_hel"/>
</dbReference>
<feature type="transmembrane region" description="Helical" evidence="1">
    <location>
        <begin position="454"/>
        <end position="477"/>
    </location>
</feature>
<evidence type="ECO:0000259" key="2">
    <source>
        <dbReference type="Pfam" id="PF06744"/>
    </source>
</evidence>
<dbReference type="Gene3D" id="3.40.50.300">
    <property type="entry name" value="P-loop containing nucleotide triphosphate hydrolases"/>
    <property type="match status" value="1"/>
</dbReference>
<keyword evidence="1" id="KW-0812">Transmembrane</keyword>
<feature type="domain" description="Type VI secretion system IcmF C-terminal" evidence="2">
    <location>
        <begin position="1074"/>
        <end position="1175"/>
    </location>
</feature>
<dbReference type="OrthoDB" id="9758229at2"/>
<dbReference type="Pfam" id="PF06761">
    <property type="entry name" value="IcmF-related"/>
    <property type="match status" value="1"/>
</dbReference>
<dbReference type="SUPFAM" id="SSF52540">
    <property type="entry name" value="P-loop containing nucleoside triphosphate hydrolases"/>
    <property type="match status" value="1"/>
</dbReference>
<feature type="transmembrane region" description="Helical" evidence="1">
    <location>
        <begin position="42"/>
        <end position="62"/>
    </location>
</feature>
<protein>
    <submittedName>
        <fullName evidence="6">Type VI secretion protein IcmF</fullName>
    </submittedName>
</protein>
<dbReference type="InterPro" id="IPR053156">
    <property type="entry name" value="T6SS_TssM-like"/>
</dbReference>
<accession>A0A512DU98</accession>
<feature type="domain" description="Type VI secretion system component TssM1 N-terminal" evidence="4">
    <location>
        <begin position="199"/>
        <end position="458"/>
    </location>
</feature>
<feature type="domain" description="Type VI secretion system component TssM1 helical" evidence="5">
    <location>
        <begin position="978"/>
        <end position="1066"/>
    </location>
</feature>
<dbReference type="EMBL" id="BJYZ01000019">
    <property type="protein sequence ID" value="GEO40049.1"/>
    <property type="molecule type" value="Genomic_DNA"/>
</dbReference>
<dbReference type="CDD" id="cd00882">
    <property type="entry name" value="Ras_like_GTPase"/>
    <property type="match status" value="1"/>
</dbReference>
<keyword evidence="1" id="KW-0472">Membrane</keyword>
<dbReference type="PANTHER" id="PTHR36153">
    <property type="entry name" value="INNER MEMBRANE PROTEIN-RELATED"/>
    <property type="match status" value="1"/>
</dbReference>
<dbReference type="InterPro" id="IPR009612">
    <property type="entry name" value="IcmF-rel"/>
</dbReference>
<reference evidence="6 7" key="1">
    <citation type="submission" date="2019-07" db="EMBL/GenBank/DDBJ databases">
        <title>Whole genome shotgun sequence of Skermanella aerolata NBRC 106429.</title>
        <authorList>
            <person name="Hosoyama A."/>
            <person name="Uohara A."/>
            <person name="Ohji S."/>
            <person name="Ichikawa N."/>
        </authorList>
    </citation>
    <scope>NUCLEOTIDE SEQUENCE [LARGE SCALE GENOMIC DNA]</scope>
    <source>
        <strain evidence="6 7">NBRC 106429</strain>
    </source>
</reference>
<dbReference type="NCBIfam" id="TIGR03348">
    <property type="entry name" value="VI_IcmF"/>
    <property type="match status" value="1"/>
</dbReference>
<dbReference type="InterPro" id="IPR010623">
    <property type="entry name" value="IcmF_C"/>
</dbReference>
<organism evidence="6 7">
    <name type="scientific">Skermanella aerolata</name>
    <dbReference type="NCBI Taxonomy" id="393310"/>
    <lineage>
        <taxon>Bacteria</taxon>
        <taxon>Pseudomonadati</taxon>
        <taxon>Pseudomonadota</taxon>
        <taxon>Alphaproteobacteria</taxon>
        <taxon>Rhodospirillales</taxon>
        <taxon>Azospirillaceae</taxon>
        <taxon>Skermanella</taxon>
    </lineage>
</organism>
<gene>
    <name evidence="6" type="primary">icmF1</name>
    <name evidence="6" type="ORF">SAE02_41970</name>
</gene>
<dbReference type="PANTHER" id="PTHR36153:SF1">
    <property type="entry name" value="TYPE VI SECRETION SYSTEM COMPONENT TSSM1"/>
    <property type="match status" value="1"/>
</dbReference>
<dbReference type="InterPro" id="IPR025743">
    <property type="entry name" value="TssM1_N"/>
</dbReference>
<evidence type="ECO:0000259" key="3">
    <source>
        <dbReference type="Pfam" id="PF06761"/>
    </source>
</evidence>
<dbReference type="Pfam" id="PF21070">
    <property type="entry name" value="IcmF_helical"/>
    <property type="match status" value="1"/>
</dbReference>
<dbReference type="RefSeq" id="WP_052831939.1">
    <property type="nucleotide sequence ID" value="NZ_BJYZ01000019.1"/>
</dbReference>
<evidence type="ECO:0000313" key="7">
    <source>
        <dbReference type="Proteomes" id="UP000321523"/>
    </source>
</evidence>
<keyword evidence="7" id="KW-1185">Reference proteome</keyword>
<sequence length="1199" mass="130033">MIDALKLPISLRTGLILCGLAVVSSAAFVVGPLISIGGAAPFSSLAGSVGLAALAPAIYGVTRLAESWRTFRQNAAMLDAAVRPDAVSLGGAEDAQESAEIAQRLREALSVLRKRRFQGAAGKRWLYQIPWYVIIGPPGSGKTTALVNAGLNFPLADRFGRNAMRGVGGTRSCDWWFTDEAVLIDTAGRYTTQDSDAGKDHAAWLSFLRLLRRYRRRQPLNGLLVAIAVNEVTEGGEEARLAHARLIRRRIQEVQAELQIQLPVYLLLTKADLISGFTEFFDDLGREGRQSVWGFTFDRDGDHKNDLDVTPVDHFGSEFDALVGRLDERLIDRLNQESDSVRRSAVYSFPHQVASIKDAMTQFVEEAFRPNSFEQGIMLRGAYFVSGTQVGTPIDRVLAAMRRSFGIGPQPKAAGIQQKRSYFLNRLLREVVFGEAGLADADPRIERHRRRIAWSLHGAIAVLCVAAVGVAGTGYMLNRTLITKVEAAAGDYTAKAREMDLDQVGDIDLARVLPLLNDVRDLPTGYAERGFPRSWLASMGLGLGLDQTEKLGSQTVGAYRRILGSVLLPRLILRLEDQLRKRRDDPNFLYQALKAYLMLGGQGPMDRAFVERWFEFEIRASFPDQQDAPLRQDLGGHIKALLERPLPQVGLDGDLVSQLRAVLKQTSLAKQTLDAIAASPEAAALPGWTIADHAGPAGTWVFHRASGLPLADGIPGLYTRDGFFRTFLPLLPHYAETTRREAWVLGAKLAKMSPEAEAEHERDTVGLYLQAFALQWDKLLGDVAVNSAKSYDDALRTLSILSSPTSPIRLLVVSAGTETALTQPTGDAASPDRQAMADEKLAKLLLQQRNPDSIAALAERFSGEHFRELHALSTVPPGSSASARPQIDEVIANLGNLYRSLNQARFGGARSGDAGGSPLQGSAEGAAALAEIDTQAASLPAPVRQWITGISRTSSSMSADGVRQRLTDAWLGSGGQFCAQATAGRYPFDKNGASEISLEDFARLFAKGGLIDSFFEQNLASFVDKSGKPWRWRKFGSVDLKLSRESLAQFERAALIRDSMFPPGSARPEAGFRLTLVRTSFETSGIDVSVGGRTASLAPGSAQSAQLSWPGNDPAAGTSVIFKSGLPNSRPSAIVIDGPWSLFRLLDRSVLQSAAATRDRLSVRIASGPAEADLVLQESSLANPFGANPVSAFRCPRTL</sequence>
<dbReference type="Pfam" id="PF06744">
    <property type="entry name" value="IcmF_C"/>
    <property type="match status" value="1"/>
</dbReference>
<dbReference type="InterPro" id="IPR027417">
    <property type="entry name" value="P-loop_NTPase"/>
</dbReference>
<comment type="caution">
    <text evidence="6">The sequence shown here is derived from an EMBL/GenBank/DDBJ whole genome shotgun (WGS) entry which is preliminary data.</text>
</comment>
<evidence type="ECO:0000256" key="1">
    <source>
        <dbReference type="SAM" id="Phobius"/>
    </source>
</evidence>
<dbReference type="AlphaFoldDB" id="A0A512DU98"/>
<keyword evidence="1" id="KW-1133">Transmembrane helix</keyword>
<evidence type="ECO:0000313" key="6">
    <source>
        <dbReference type="EMBL" id="GEO40049.1"/>
    </source>
</evidence>
<dbReference type="Pfam" id="PF14331">
    <property type="entry name" value="IcmF-related_N"/>
    <property type="match status" value="1"/>
</dbReference>
<feature type="domain" description="IcmF-related" evidence="3">
    <location>
        <begin position="513"/>
        <end position="819"/>
    </location>
</feature>